<gene>
    <name evidence="1" type="ORF">HOLleu_10218</name>
</gene>
<dbReference type="OrthoDB" id="10069316at2759"/>
<keyword evidence="2" id="KW-1185">Reference proteome</keyword>
<dbReference type="EMBL" id="JAIZAY010000004">
    <property type="protein sequence ID" value="KAJ8043223.1"/>
    <property type="molecule type" value="Genomic_DNA"/>
</dbReference>
<evidence type="ECO:0008006" key="3">
    <source>
        <dbReference type="Google" id="ProtNLM"/>
    </source>
</evidence>
<protein>
    <recommendedName>
        <fullName evidence="3">CCHC-type domain-containing protein</fullName>
    </recommendedName>
</protein>
<dbReference type="Proteomes" id="UP001152320">
    <property type="component" value="Chromosome 4"/>
</dbReference>
<dbReference type="PANTHER" id="PTHR31424">
    <property type="entry name" value="PROTEIN CBG23806"/>
    <property type="match status" value="1"/>
</dbReference>
<evidence type="ECO:0000313" key="1">
    <source>
        <dbReference type="EMBL" id="KAJ8043223.1"/>
    </source>
</evidence>
<name>A0A9Q1CEG4_HOLLE</name>
<dbReference type="AlphaFoldDB" id="A0A9Q1CEG4"/>
<accession>A0A9Q1CEG4</accession>
<reference evidence="1" key="1">
    <citation type="submission" date="2021-10" db="EMBL/GenBank/DDBJ databases">
        <title>Tropical sea cucumber genome reveals ecological adaptation and Cuvierian tubules defense mechanism.</title>
        <authorList>
            <person name="Chen T."/>
        </authorList>
    </citation>
    <scope>NUCLEOTIDE SEQUENCE</scope>
    <source>
        <strain evidence="1">Nanhai2018</strain>
        <tissue evidence="1">Muscle</tissue>
    </source>
</reference>
<comment type="caution">
    <text evidence="1">The sequence shown here is derived from an EMBL/GenBank/DDBJ whole genome shotgun (WGS) entry which is preliminary data.</text>
</comment>
<proteinExistence type="predicted"/>
<evidence type="ECO:0000313" key="2">
    <source>
        <dbReference type="Proteomes" id="UP001152320"/>
    </source>
</evidence>
<sequence>MGMQSFNAKYCCVWCKCPSHLRFDTNREWPMLDEQKGARTVEEISAFAQSKGKSVQFGCASAPLFSVIPVSRVVPDTLHLFLRIADQLIGHILVELNTRDNLPKKSAGAFNIEKHHNIHKFELFIQSLGIEWMFCVDKASNLITARDFTGPELWKIMTNISLSEIIPDHPKLSNIEQLWKSFIALIVELKSQIEGEDLVKFQHAAKAWLGLFCEVYLSKDVTPYMLVLAYHLPESLRLHGNLSLFNQQGLEKLNDRITSWFFRATSHKGTVAFQQIMEKQNRINFLGKSCSRTGVKLICSKCKGKGHNVRTCPQR</sequence>
<organism evidence="1 2">
    <name type="scientific">Holothuria leucospilota</name>
    <name type="common">Black long sea cucumber</name>
    <name type="synonym">Mertensiothuria leucospilota</name>
    <dbReference type="NCBI Taxonomy" id="206669"/>
    <lineage>
        <taxon>Eukaryota</taxon>
        <taxon>Metazoa</taxon>
        <taxon>Echinodermata</taxon>
        <taxon>Eleutherozoa</taxon>
        <taxon>Echinozoa</taxon>
        <taxon>Holothuroidea</taxon>
        <taxon>Aspidochirotacea</taxon>
        <taxon>Aspidochirotida</taxon>
        <taxon>Holothuriidae</taxon>
        <taxon>Holothuria</taxon>
    </lineage>
</organism>